<dbReference type="EMBL" id="LT906454">
    <property type="protein sequence ID" value="SNV45314.1"/>
    <property type="molecule type" value="Genomic_DNA"/>
</dbReference>
<evidence type="ECO:0000256" key="1">
    <source>
        <dbReference type="SAM" id="Phobius"/>
    </source>
</evidence>
<evidence type="ECO:0000313" key="3">
    <source>
        <dbReference type="Proteomes" id="UP000215144"/>
    </source>
</evidence>
<feature type="transmembrane region" description="Helical" evidence="1">
    <location>
        <begin position="80"/>
        <end position="98"/>
    </location>
</feature>
<keyword evidence="1" id="KW-1133">Transmembrane helix</keyword>
<feature type="transmembrane region" description="Helical" evidence="1">
    <location>
        <begin position="104"/>
        <end position="122"/>
    </location>
</feature>
<dbReference type="AlphaFoldDB" id="A0A239XH23"/>
<dbReference type="Proteomes" id="UP000215144">
    <property type="component" value="Chromosome 1"/>
</dbReference>
<keyword evidence="1" id="KW-0472">Membrane</keyword>
<keyword evidence="1" id="KW-0812">Transmembrane</keyword>
<evidence type="ECO:0000313" key="2">
    <source>
        <dbReference type="EMBL" id="SNV45314.1"/>
    </source>
</evidence>
<dbReference type="KEGG" id="saco:SAME_01999"/>
<sequence>MSNHESKSKKRKNFWLQFCFYLLLFALINVIAKGLFYFSVYERPLSSSELPFGTSLGFAFGFSVWGNDSLALWKKCLGSVFLILIGAPLSILIWELVPPFVLQFWQWGMLVMIGGLSLAICYRRFKAYLK</sequence>
<feature type="transmembrane region" description="Helical" evidence="1">
    <location>
        <begin position="20"/>
        <end position="40"/>
    </location>
</feature>
<dbReference type="RefSeq" id="WP_095123467.1">
    <property type="nucleotide sequence ID" value="NZ_LT906454.1"/>
</dbReference>
<accession>A0A239XH23</accession>
<proteinExistence type="predicted"/>
<gene>
    <name evidence="2" type="ORF">SAMEA4504048_01999</name>
</gene>
<protein>
    <submittedName>
        <fullName evidence="2">Uncharacterized protein</fullName>
    </submittedName>
</protein>
<name>A0A239XH23_STRAI</name>
<feature type="transmembrane region" description="Helical" evidence="1">
    <location>
        <begin position="52"/>
        <end position="73"/>
    </location>
</feature>
<organism evidence="2 3">
    <name type="scientific">Streptococcus acidominimus</name>
    <dbReference type="NCBI Taxonomy" id="1326"/>
    <lineage>
        <taxon>Bacteria</taxon>
        <taxon>Bacillati</taxon>
        <taxon>Bacillota</taxon>
        <taxon>Bacilli</taxon>
        <taxon>Lactobacillales</taxon>
        <taxon>Streptococcaceae</taxon>
        <taxon>Streptococcus</taxon>
    </lineage>
</organism>
<reference evidence="2 3" key="1">
    <citation type="submission" date="2017-06" db="EMBL/GenBank/DDBJ databases">
        <authorList>
            <consortium name="Pathogen Informatics"/>
        </authorList>
    </citation>
    <scope>NUCLEOTIDE SEQUENCE [LARGE SCALE GENOMIC DNA]</scope>
    <source>
        <strain evidence="2 3">NCTC11291</strain>
    </source>
</reference>